<name>A0A6S7B190_9BURK</name>
<protein>
    <recommendedName>
        <fullName evidence="4">DnaT DNA-binding domain-containing protein</fullName>
    </recommendedName>
</protein>
<dbReference type="RefSeq" id="WP_175104426.1">
    <property type="nucleotide sequence ID" value="NZ_CADIKM010000006.1"/>
</dbReference>
<evidence type="ECO:0000256" key="1">
    <source>
        <dbReference type="SAM" id="MobiDB-lite"/>
    </source>
</evidence>
<evidence type="ECO:0000313" key="3">
    <source>
        <dbReference type="Proteomes" id="UP000494115"/>
    </source>
</evidence>
<gene>
    <name evidence="2" type="ORF">LMG28138_01822</name>
</gene>
<organism evidence="2 3">
    <name type="scientific">Pararobbsia alpina</name>
    <dbReference type="NCBI Taxonomy" id="621374"/>
    <lineage>
        <taxon>Bacteria</taxon>
        <taxon>Pseudomonadati</taxon>
        <taxon>Pseudomonadota</taxon>
        <taxon>Betaproteobacteria</taxon>
        <taxon>Burkholderiales</taxon>
        <taxon>Burkholderiaceae</taxon>
        <taxon>Pararobbsia</taxon>
    </lineage>
</organism>
<evidence type="ECO:0008006" key="4">
    <source>
        <dbReference type="Google" id="ProtNLM"/>
    </source>
</evidence>
<keyword evidence="3" id="KW-1185">Reference proteome</keyword>
<sequence length="240" mass="26614">MARIRTIKPDFWTDEKITECSVSARLFFIGCWNFADDNGNTQRSAKKLKMQIFPADAIECEPLIQELMTHGLLMEYSVSGDKYLHVKGFEKHQVINRPSKTGLPKPVFTDGSVSTPDLVIDGSLTEGKGREGKGIKETCAELELQAQGADAPPPVVAIPLNDGSEHGISASQVEEWSSTYPNVDVTQQLRQMRQWSIANPTKRKTRRGVMAFANSWLAKEQDKPSKPRSESASGSGEKYL</sequence>
<dbReference type="EMBL" id="CADIKM010000006">
    <property type="protein sequence ID" value="CAB3784502.1"/>
    <property type="molecule type" value="Genomic_DNA"/>
</dbReference>
<feature type="region of interest" description="Disordered" evidence="1">
    <location>
        <begin position="214"/>
        <end position="240"/>
    </location>
</feature>
<feature type="compositionally biased region" description="Basic and acidic residues" evidence="1">
    <location>
        <begin position="219"/>
        <end position="229"/>
    </location>
</feature>
<reference evidence="2 3" key="1">
    <citation type="submission" date="2020-04" db="EMBL/GenBank/DDBJ databases">
        <authorList>
            <person name="De Canck E."/>
        </authorList>
    </citation>
    <scope>NUCLEOTIDE SEQUENCE [LARGE SCALE GENOMIC DNA]</scope>
    <source>
        <strain evidence="2 3">LMG 28138</strain>
    </source>
</reference>
<accession>A0A6S7B190</accession>
<dbReference type="AlphaFoldDB" id="A0A6S7B190"/>
<evidence type="ECO:0000313" key="2">
    <source>
        <dbReference type="EMBL" id="CAB3784502.1"/>
    </source>
</evidence>
<proteinExistence type="predicted"/>
<dbReference type="Proteomes" id="UP000494115">
    <property type="component" value="Unassembled WGS sequence"/>
</dbReference>